<dbReference type="AlphaFoldDB" id="A0A068NL93"/>
<protein>
    <submittedName>
        <fullName evidence="2">Uncharacterized protein</fullName>
    </submittedName>
</protein>
<dbReference type="Proteomes" id="UP000027982">
    <property type="component" value="Chromosome"/>
</dbReference>
<feature type="signal peptide" evidence="1">
    <location>
        <begin position="1"/>
        <end position="26"/>
    </location>
</feature>
<dbReference type="EMBL" id="CP007139">
    <property type="protein sequence ID" value="AIE84182.1"/>
    <property type="molecule type" value="Genomic_DNA"/>
</dbReference>
<proteinExistence type="predicted"/>
<evidence type="ECO:0000256" key="1">
    <source>
        <dbReference type="SAM" id="SignalP"/>
    </source>
</evidence>
<gene>
    <name evidence="2" type="ORF">OP10G_0814</name>
</gene>
<keyword evidence="1" id="KW-0732">Signal</keyword>
<reference evidence="2 3" key="1">
    <citation type="journal article" date="2014" name="PLoS ONE">
        <title>The first complete genome sequence of the class fimbriimonadia in the phylum armatimonadetes.</title>
        <authorList>
            <person name="Hu Z.Y."/>
            <person name="Wang Y.Z."/>
            <person name="Im W.T."/>
            <person name="Wang S.Y."/>
            <person name="Zhao G.P."/>
            <person name="Zheng H.J."/>
            <person name="Quan Z.X."/>
        </authorList>
    </citation>
    <scope>NUCLEOTIDE SEQUENCE [LARGE SCALE GENOMIC DNA]</scope>
    <source>
        <strain evidence="2">Gsoil 348</strain>
    </source>
</reference>
<evidence type="ECO:0000313" key="2">
    <source>
        <dbReference type="EMBL" id="AIE84182.1"/>
    </source>
</evidence>
<dbReference type="HOGENOM" id="CLU_2522643_0_0_0"/>
<name>A0A068NL93_FIMGI</name>
<dbReference type="STRING" id="661478.OP10G_0814"/>
<dbReference type="RefSeq" id="WP_025227172.1">
    <property type="nucleotide sequence ID" value="NZ_CP007139.1"/>
</dbReference>
<keyword evidence="3" id="KW-1185">Reference proteome</keyword>
<accession>A0A068NL93</accession>
<dbReference type="KEGG" id="fgi:OP10G_0814"/>
<feature type="chain" id="PRO_5001651779" evidence="1">
    <location>
        <begin position="27"/>
        <end position="84"/>
    </location>
</feature>
<organism evidence="2 3">
    <name type="scientific">Fimbriimonas ginsengisoli Gsoil 348</name>
    <dbReference type="NCBI Taxonomy" id="661478"/>
    <lineage>
        <taxon>Bacteria</taxon>
        <taxon>Bacillati</taxon>
        <taxon>Armatimonadota</taxon>
        <taxon>Fimbriimonadia</taxon>
        <taxon>Fimbriimonadales</taxon>
        <taxon>Fimbriimonadaceae</taxon>
        <taxon>Fimbriimonas</taxon>
    </lineage>
</organism>
<sequence length="84" mass="9057">MKAPIALAATLVIGTSLVAAPSPVQAQTTVRHHHHHHRLATIATGVGAYALAKHSHHGFFHKHPILTGAAAAWAMHHHLKHKHH</sequence>
<evidence type="ECO:0000313" key="3">
    <source>
        <dbReference type="Proteomes" id="UP000027982"/>
    </source>
</evidence>